<dbReference type="EMBL" id="JACSQA010000015">
    <property type="protein sequence ID" value="MBD8027154.1"/>
    <property type="molecule type" value="Genomic_DNA"/>
</dbReference>
<proteinExistence type="predicted"/>
<keyword evidence="2" id="KW-1185">Reference proteome</keyword>
<gene>
    <name evidence="1" type="ORF">H9636_10860</name>
</gene>
<dbReference type="RefSeq" id="WP_191707628.1">
    <property type="nucleotide sequence ID" value="NZ_JACSQA010000015.1"/>
</dbReference>
<evidence type="ECO:0000313" key="1">
    <source>
        <dbReference type="EMBL" id="MBD8027154.1"/>
    </source>
</evidence>
<accession>A0ABR8XD95</accession>
<reference evidence="1 2" key="1">
    <citation type="submission" date="2020-08" db="EMBL/GenBank/DDBJ databases">
        <title>A Genomic Blueprint of the Chicken Gut Microbiome.</title>
        <authorList>
            <person name="Gilroy R."/>
            <person name="Ravi A."/>
            <person name="Getino M."/>
            <person name="Pursley I."/>
            <person name="Horton D.L."/>
            <person name="Alikhan N.-F."/>
            <person name="Baker D."/>
            <person name="Gharbi K."/>
            <person name="Hall N."/>
            <person name="Watson M."/>
            <person name="Adriaenssens E.M."/>
            <person name="Foster-Nyarko E."/>
            <person name="Jarju S."/>
            <person name="Secka A."/>
            <person name="Antonio M."/>
            <person name="Oren A."/>
            <person name="Chaudhuri R."/>
            <person name="La Ragione R.M."/>
            <person name="Hildebrand F."/>
            <person name="Pallen M.J."/>
        </authorList>
    </citation>
    <scope>NUCLEOTIDE SEQUENCE [LARGE SCALE GENOMIC DNA]</scope>
    <source>
        <strain evidence="1 2">Re31</strain>
    </source>
</reference>
<protein>
    <submittedName>
        <fullName evidence="1">Uncharacterized protein</fullName>
    </submittedName>
</protein>
<sequence length="171" mass="20306">MMTVETFLLVPDTNVEVPLTLEQFNMKFINIENKERYQEIQKIIKDSNGEYYYGFIKVTYNDHILFGEEFIDYLLIYWIAITDLLYSFLEDEFVEMIVPGYEVKLSFTKINNDVIKIKYGNDIFNVAKKEFIMKLLSGGKYFFENHILITSSSKYQIILEKIYSMLKSLVD</sequence>
<comment type="caution">
    <text evidence="1">The sequence shown here is derived from an EMBL/GenBank/DDBJ whole genome shotgun (WGS) entry which is preliminary data.</text>
</comment>
<dbReference type="Proteomes" id="UP000640930">
    <property type="component" value="Unassembled WGS sequence"/>
</dbReference>
<name>A0ABR8XD95_9BACL</name>
<evidence type="ECO:0000313" key="2">
    <source>
        <dbReference type="Proteomes" id="UP000640930"/>
    </source>
</evidence>
<organism evidence="1 2">
    <name type="scientific">Ureibacillus galli</name>
    <dbReference type="NCBI Taxonomy" id="2762222"/>
    <lineage>
        <taxon>Bacteria</taxon>
        <taxon>Bacillati</taxon>
        <taxon>Bacillota</taxon>
        <taxon>Bacilli</taxon>
        <taxon>Bacillales</taxon>
        <taxon>Caryophanaceae</taxon>
        <taxon>Ureibacillus</taxon>
    </lineage>
</organism>